<reference evidence="1 2" key="1">
    <citation type="submission" date="2015-10" db="EMBL/GenBank/DDBJ databases">
        <title>Genome analyses suggest a sexual origin of heterokaryosis in a supposedly ancient asexual fungus.</title>
        <authorList>
            <person name="Ropars J."/>
            <person name="Sedzielewska K."/>
            <person name="Noel J."/>
            <person name="Charron P."/>
            <person name="Farinelli L."/>
            <person name="Marton T."/>
            <person name="Kruger M."/>
            <person name="Pelin A."/>
            <person name="Brachmann A."/>
            <person name="Corradi N."/>
        </authorList>
    </citation>
    <scope>NUCLEOTIDE SEQUENCE [LARGE SCALE GENOMIC DNA]</scope>
    <source>
        <strain evidence="1 2">A4</strain>
    </source>
</reference>
<evidence type="ECO:0000313" key="2">
    <source>
        <dbReference type="Proteomes" id="UP000234323"/>
    </source>
</evidence>
<dbReference type="Gene3D" id="3.40.50.150">
    <property type="entry name" value="Vaccinia Virus protein VP39"/>
    <property type="match status" value="1"/>
</dbReference>
<dbReference type="GO" id="GO:0032259">
    <property type="term" value="P:methylation"/>
    <property type="evidence" value="ECO:0007669"/>
    <property type="project" value="UniProtKB-KW"/>
</dbReference>
<dbReference type="VEuPathDB" id="FungiDB:RhiirA1_361022"/>
<dbReference type="EMBL" id="LLXI01000664">
    <property type="protein sequence ID" value="PKY48727.1"/>
    <property type="molecule type" value="Genomic_DNA"/>
</dbReference>
<dbReference type="VEuPathDB" id="FungiDB:RhiirFUN_006487"/>
<dbReference type="Proteomes" id="UP000234323">
    <property type="component" value="Unassembled WGS sequence"/>
</dbReference>
<gene>
    <name evidence="1" type="ORF">RhiirA4_404685</name>
</gene>
<dbReference type="Pfam" id="PF13578">
    <property type="entry name" value="Methyltransf_24"/>
    <property type="match status" value="1"/>
</dbReference>
<comment type="caution">
    <text evidence="1">The sequence shown here is derived from an EMBL/GenBank/DDBJ whole genome shotgun (WGS) entry which is preliminary data.</text>
</comment>
<keyword evidence="2" id="KW-1185">Reference proteome</keyword>
<dbReference type="InterPro" id="IPR029063">
    <property type="entry name" value="SAM-dependent_MTases_sf"/>
</dbReference>
<dbReference type="GO" id="GO:0008168">
    <property type="term" value="F:methyltransferase activity"/>
    <property type="evidence" value="ECO:0007669"/>
    <property type="project" value="UniProtKB-KW"/>
</dbReference>
<dbReference type="VEuPathDB" id="FungiDB:FUN_004306"/>
<accession>A0A2I1GQ58</accession>
<keyword evidence="1" id="KW-0489">Methyltransferase</keyword>
<proteinExistence type="predicted"/>
<dbReference type="AlphaFoldDB" id="A0A2I1GQ58"/>
<dbReference type="SUPFAM" id="SSF53335">
    <property type="entry name" value="S-adenosyl-L-methionine-dependent methyltransferases"/>
    <property type="match status" value="1"/>
</dbReference>
<sequence>MRNYKFTRKWFELHIPRWEKVLGGLKGKVINVLEIGVFEGRSTVWILDELFQKPESKLITIDTFENIFVNNDNETTFRRNIKESGKELQVEIIKNNSFDALTKLNYEKRMKFDFIYIDGSHIACDVLSDAVLSWNLLKDGGIMILDDYEWDYFEEEFNNPRIAIDSFLKNYQQHLEVIFKRFQVGVKKVVKENPRTARDDKRID</sequence>
<protein>
    <submittedName>
        <fullName evidence="1">SAM-dependent methyltransferase</fullName>
    </submittedName>
</protein>
<evidence type="ECO:0000313" key="1">
    <source>
        <dbReference type="EMBL" id="PKY48727.1"/>
    </source>
</evidence>
<keyword evidence="1" id="KW-0808">Transferase</keyword>
<organism evidence="1 2">
    <name type="scientific">Rhizophagus irregularis</name>
    <dbReference type="NCBI Taxonomy" id="588596"/>
    <lineage>
        <taxon>Eukaryota</taxon>
        <taxon>Fungi</taxon>
        <taxon>Fungi incertae sedis</taxon>
        <taxon>Mucoromycota</taxon>
        <taxon>Glomeromycotina</taxon>
        <taxon>Glomeromycetes</taxon>
        <taxon>Glomerales</taxon>
        <taxon>Glomeraceae</taxon>
        <taxon>Rhizophagus</taxon>
    </lineage>
</organism>
<name>A0A2I1GQ58_9GLOM</name>